<evidence type="ECO:0000313" key="5">
    <source>
        <dbReference type="EMBL" id="KAJ5077831.1"/>
    </source>
</evidence>
<proteinExistence type="predicted"/>
<dbReference type="OrthoDB" id="1585644at2759"/>
<evidence type="ECO:0000256" key="4">
    <source>
        <dbReference type="SAM" id="MobiDB-lite"/>
    </source>
</evidence>
<feature type="compositionally biased region" description="Basic residues" evidence="4">
    <location>
        <begin position="485"/>
        <end position="494"/>
    </location>
</feature>
<feature type="region of interest" description="Disordered" evidence="4">
    <location>
        <begin position="485"/>
        <end position="509"/>
    </location>
</feature>
<reference evidence="5" key="1">
    <citation type="submission" date="2022-10" db="EMBL/GenBank/DDBJ databases">
        <title>Novel sulphate-reducing endosymbionts in the free-living metamonad Anaeramoeba.</title>
        <authorList>
            <person name="Jerlstrom-Hultqvist J."/>
            <person name="Cepicka I."/>
            <person name="Gallot-Lavallee L."/>
            <person name="Salas-Leiva D."/>
            <person name="Curtis B.A."/>
            <person name="Zahonova K."/>
            <person name="Pipaliya S."/>
            <person name="Dacks J."/>
            <person name="Roger A.J."/>
        </authorList>
    </citation>
    <scope>NUCLEOTIDE SEQUENCE</scope>
    <source>
        <strain evidence="5">BMAN</strain>
    </source>
</reference>
<name>A0A9Q0REJ5_ANAIG</name>
<organism evidence="5 6">
    <name type="scientific">Anaeramoeba ignava</name>
    <name type="common">Anaerobic marine amoeba</name>
    <dbReference type="NCBI Taxonomy" id="1746090"/>
    <lineage>
        <taxon>Eukaryota</taxon>
        <taxon>Metamonada</taxon>
        <taxon>Anaeramoebidae</taxon>
        <taxon>Anaeramoeba</taxon>
    </lineage>
</organism>
<dbReference type="EMBL" id="JAPDFW010000056">
    <property type="protein sequence ID" value="KAJ5077831.1"/>
    <property type="molecule type" value="Genomic_DNA"/>
</dbReference>
<dbReference type="PROSITE" id="PS50297">
    <property type="entry name" value="ANK_REP_REGION"/>
    <property type="match status" value="1"/>
</dbReference>
<keyword evidence="1" id="KW-0677">Repeat</keyword>
<dbReference type="SUPFAM" id="SSF48403">
    <property type="entry name" value="Ankyrin repeat"/>
    <property type="match status" value="1"/>
</dbReference>
<dbReference type="Gene3D" id="1.25.40.20">
    <property type="entry name" value="Ankyrin repeat-containing domain"/>
    <property type="match status" value="3"/>
</dbReference>
<dbReference type="PANTHER" id="PTHR24126">
    <property type="entry name" value="ANKYRIN REPEAT, PH AND SEC7 DOMAIN CONTAINING PROTEIN SECG-RELATED"/>
    <property type="match status" value="1"/>
</dbReference>
<protein>
    <submittedName>
        <fullName evidence="5">Molting protein mlt-4</fullName>
    </submittedName>
</protein>
<feature type="repeat" description="ANK" evidence="3">
    <location>
        <begin position="195"/>
        <end position="227"/>
    </location>
</feature>
<dbReference type="PROSITE" id="PS50088">
    <property type="entry name" value="ANK_REPEAT"/>
    <property type="match status" value="2"/>
</dbReference>
<dbReference type="InterPro" id="IPR002110">
    <property type="entry name" value="Ankyrin_rpt"/>
</dbReference>
<evidence type="ECO:0000313" key="6">
    <source>
        <dbReference type="Proteomes" id="UP001149090"/>
    </source>
</evidence>
<evidence type="ECO:0000256" key="1">
    <source>
        <dbReference type="ARBA" id="ARBA00022737"/>
    </source>
</evidence>
<feature type="repeat" description="ANK" evidence="3">
    <location>
        <begin position="64"/>
        <end position="96"/>
    </location>
</feature>
<keyword evidence="2 3" id="KW-0040">ANK repeat</keyword>
<dbReference type="Proteomes" id="UP001149090">
    <property type="component" value="Unassembled WGS sequence"/>
</dbReference>
<dbReference type="SMART" id="SM00248">
    <property type="entry name" value="ANK"/>
    <property type="match status" value="11"/>
</dbReference>
<gene>
    <name evidence="5" type="ORF">M0811_05521</name>
</gene>
<evidence type="ECO:0000256" key="3">
    <source>
        <dbReference type="PROSITE-ProRule" id="PRU00023"/>
    </source>
</evidence>
<dbReference type="AlphaFoldDB" id="A0A9Q0REJ5"/>
<evidence type="ECO:0000256" key="2">
    <source>
        <dbReference type="ARBA" id="ARBA00023043"/>
    </source>
</evidence>
<accession>A0A9Q0REJ5</accession>
<keyword evidence="6" id="KW-1185">Reference proteome</keyword>
<dbReference type="PANTHER" id="PTHR24126:SF14">
    <property type="entry name" value="ANK_REP_REGION DOMAIN-CONTAINING PROTEIN"/>
    <property type="match status" value="1"/>
</dbReference>
<comment type="caution">
    <text evidence="5">The sequence shown here is derived from an EMBL/GenBank/DDBJ whole genome shotgun (WGS) entry which is preliminary data.</text>
</comment>
<sequence length="539" mass="61023">MKSLVDLERIPENFSSEQSLKLQQQAKKGKNGNVLHLYAYRQNKTKLKRMLSEQKYEINKKDKMGNTPLHIACFTGGPKIFKALLKHGADIQATNKNKETPLDLAMLSNYDKIKKKLVEINAPHNTDISKLQMHIIRGENSQALEMINDPKHRGLITRADKLGNLPIHEAACYGMKDCLLALLQHNSPVDPINIDKRTPFYLSCLNSQLECAKLLADHGADLQKRNIYGTQAIHTAVSKQCKDDNILAFLLQKNVDPDSRDGEGMTPLHLATNPERVKMLLHFHADFNTLDSFEFLPVQYMARKGAFFSLQVLVEHGAQIISGEMGFPPAHLAARKGHHKCLDYILQIAKKRDQMFDVCDGWFFENSLIAMTVINNHPKCLRVVLGHSDPGIVSAPEAKKTNFIYLAMKHNRAECANILIESGYPKPPLSKKEINKLSAEFRYLLLGDFSFSKDFEWLFTSGSFFSDLSVVVNDQTGILSPLLRSPRKTRKARNPHSSSTLQRRSSPRCVPSPILHIHRRSFAIQNFPQKNQKAQAYRP</sequence>
<dbReference type="InterPro" id="IPR036770">
    <property type="entry name" value="Ankyrin_rpt-contain_sf"/>
</dbReference>
<feature type="compositionally biased region" description="Polar residues" evidence="4">
    <location>
        <begin position="495"/>
        <end position="504"/>
    </location>
</feature>
<dbReference type="Pfam" id="PF12796">
    <property type="entry name" value="Ank_2"/>
    <property type="match status" value="3"/>
</dbReference>